<reference evidence="3" key="1">
    <citation type="journal article" date="2019" name="Int. J. Syst. Evol. Microbiol.">
        <title>The Global Catalogue of Microorganisms (GCM) 10K type strain sequencing project: providing services to taxonomists for standard genome sequencing and annotation.</title>
        <authorList>
            <consortium name="The Broad Institute Genomics Platform"/>
            <consortium name="The Broad Institute Genome Sequencing Center for Infectious Disease"/>
            <person name="Wu L."/>
            <person name="Ma J."/>
        </authorList>
    </citation>
    <scope>NUCLEOTIDE SEQUENCE [LARGE SCALE GENOMIC DNA]</scope>
    <source>
        <strain evidence="3">CCUG 57942</strain>
    </source>
</reference>
<dbReference type="CDD" id="cd00198">
    <property type="entry name" value="vWFA"/>
    <property type="match status" value="1"/>
</dbReference>
<feature type="domain" description="DUF58" evidence="1">
    <location>
        <begin position="53"/>
        <end position="262"/>
    </location>
</feature>
<evidence type="ECO:0000259" key="1">
    <source>
        <dbReference type="Pfam" id="PF01882"/>
    </source>
</evidence>
<sequence>MPQKKAIEADASAIEEIMRKVHHLEIKAKRLSRESFSGEYHASFKGQGLDFEDFREYQHGDEIRFIDWNVTARMNSPFIRTFREERELTVLIAVDISGSFDFGSKYFSKREIAAEIAAVLAFSAKHNGDKVGLLLFANEPILFLPPAKGSRHTLRLIREVLATQAPNATTNIAGACDFINRTLKRKSLIFLLSDFVDNDFHKKLGTLSQKHETIGIRIFDPVEQELPDVGKVNLLDPETGQERLINTSNANVRMAYNKLNSRRLEALQKAFSKYKIDHINAATDQDYLPLLHHLFKTRSSRHA</sequence>
<organism evidence="2 3">
    <name type="scientific">Rubritalea tangerina</name>
    <dbReference type="NCBI Taxonomy" id="430798"/>
    <lineage>
        <taxon>Bacteria</taxon>
        <taxon>Pseudomonadati</taxon>
        <taxon>Verrucomicrobiota</taxon>
        <taxon>Verrucomicrobiia</taxon>
        <taxon>Verrucomicrobiales</taxon>
        <taxon>Rubritaleaceae</taxon>
        <taxon>Rubritalea</taxon>
    </lineage>
</organism>
<dbReference type="Proteomes" id="UP001597389">
    <property type="component" value="Unassembled WGS sequence"/>
</dbReference>
<dbReference type="RefSeq" id="WP_377089492.1">
    <property type="nucleotide sequence ID" value="NZ_JBHSJL010000014.1"/>
</dbReference>
<gene>
    <name evidence="2" type="ORF">ACFSW8_14340</name>
</gene>
<dbReference type="PANTHER" id="PTHR33608:SF6">
    <property type="entry name" value="BLL2464 PROTEIN"/>
    <property type="match status" value="1"/>
</dbReference>
<evidence type="ECO:0000313" key="2">
    <source>
        <dbReference type="EMBL" id="MFD2160081.1"/>
    </source>
</evidence>
<name>A0ABW4ZEZ8_9BACT</name>
<comment type="caution">
    <text evidence="2">The sequence shown here is derived from an EMBL/GenBank/DDBJ whole genome shotgun (WGS) entry which is preliminary data.</text>
</comment>
<proteinExistence type="predicted"/>
<keyword evidence="3" id="KW-1185">Reference proteome</keyword>
<accession>A0ABW4ZEZ8</accession>
<protein>
    <submittedName>
        <fullName evidence="2">DUF58 domain-containing protein</fullName>
    </submittedName>
</protein>
<dbReference type="PANTHER" id="PTHR33608">
    <property type="entry name" value="BLL2464 PROTEIN"/>
    <property type="match status" value="1"/>
</dbReference>
<evidence type="ECO:0000313" key="3">
    <source>
        <dbReference type="Proteomes" id="UP001597389"/>
    </source>
</evidence>
<dbReference type="InterPro" id="IPR036465">
    <property type="entry name" value="vWFA_dom_sf"/>
</dbReference>
<dbReference type="Gene3D" id="3.40.50.410">
    <property type="entry name" value="von Willebrand factor, type A domain"/>
    <property type="match status" value="1"/>
</dbReference>
<dbReference type="InterPro" id="IPR002881">
    <property type="entry name" value="DUF58"/>
</dbReference>
<dbReference type="Pfam" id="PF01882">
    <property type="entry name" value="DUF58"/>
    <property type="match status" value="1"/>
</dbReference>
<dbReference type="EMBL" id="JBHUJB010000070">
    <property type="protein sequence ID" value="MFD2160081.1"/>
    <property type="molecule type" value="Genomic_DNA"/>
</dbReference>
<dbReference type="SUPFAM" id="SSF53300">
    <property type="entry name" value="vWA-like"/>
    <property type="match status" value="1"/>
</dbReference>